<organism evidence="2 3">
    <name type="scientific">Actinocrispum wychmicini</name>
    <dbReference type="NCBI Taxonomy" id="1213861"/>
    <lineage>
        <taxon>Bacteria</taxon>
        <taxon>Bacillati</taxon>
        <taxon>Actinomycetota</taxon>
        <taxon>Actinomycetes</taxon>
        <taxon>Pseudonocardiales</taxon>
        <taxon>Pseudonocardiaceae</taxon>
        <taxon>Actinocrispum</taxon>
    </lineage>
</organism>
<gene>
    <name evidence="2" type="ORF">EV192_106653</name>
</gene>
<protein>
    <submittedName>
        <fullName evidence="2">Uncharacterized protein</fullName>
    </submittedName>
</protein>
<feature type="transmembrane region" description="Helical" evidence="1">
    <location>
        <begin position="12"/>
        <end position="33"/>
    </location>
</feature>
<dbReference type="Proteomes" id="UP000295680">
    <property type="component" value="Unassembled WGS sequence"/>
</dbReference>
<keyword evidence="3" id="KW-1185">Reference proteome</keyword>
<sequence>MTRHTPEPVTMAVGGLATGVLANLAATAVSWLVFDDVNWPGHLVLWLPVGAVALAGGWVTGVVLSRRRRR</sequence>
<name>A0A4R2JJI7_9PSEU</name>
<evidence type="ECO:0000313" key="2">
    <source>
        <dbReference type="EMBL" id="TCO57176.1"/>
    </source>
</evidence>
<dbReference type="EMBL" id="SLWS01000006">
    <property type="protein sequence ID" value="TCO57176.1"/>
    <property type="molecule type" value="Genomic_DNA"/>
</dbReference>
<comment type="caution">
    <text evidence="2">The sequence shown here is derived from an EMBL/GenBank/DDBJ whole genome shotgun (WGS) entry which is preliminary data.</text>
</comment>
<reference evidence="2 3" key="1">
    <citation type="submission" date="2019-03" db="EMBL/GenBank/DDBJ databases">
        <title>Genomic Encyclopedia of Type Strains, Phase IV (KMG-IV): sequencing the most valuable type-strain genomes for metagenomic binning, comparative biology and taxonomic classification.</title>
        <authorList>
            <person name="Goeker M."/>
        </authorList>
    </citation>
    <scope>NUCLEOTIDE SEQUENCE [LARGE SCALE GENOMIC DNA]</scope>
    <source>
        <strain evidence="2 3">DSM 45934</strain>
    </source>
</reference>
<dbReference type="AlphaFoldDB" id="A0A4R2JJI7"/>
<keyword evidence="1" id="KW-0472">Membrane</keyword>
<proteinExistence type="predicted"/>
<dbReference type="RefSeq" id="WP_132121007.1">
    <property type="nucleotide sequence ID" value="NZ_SLWS01000006.1"/>
</dbReference>
<keyword evidence="1" id="KW-0812">Transmembrane</keyword>
<evidence type="ECO:0000313" key="3">
    <source>
        <dbReference type="Proteomes" id="UP000295680"/>
    </source>
</evidence>
<evidence type="ECO:0000256" key="1">
    <source>
        <dbReference type="SAM" id="Phobius"/>
    </source>
</evidence>
<keyword evidence="1" id="KW-1133">Transmembrane helix</keyword>
<accession>A0A4R2JJI7</accession>
<feature type="transmembrane region" description="Helical" evidence="1">
    <location>
        <begin position="45"/>
        <end position="64"/>
    </location>
</feature>